<proteinExistence type="predicted"/>
<evidence type="ECO:0000313" key="2">
    <source>
        <dbReference type="Proteomes" id="UP000199476"/>
    </source>
</evidence>
<dbReference type="OrthoDB" id="2065688at2"/>
<name>A0A1G9M333_9FIRM</name>
<sequence length="161" mass="18239">MPEVVADSTVIIFLSNIGHLWLIKELYEEIYIPEAVLKEIRVKGESSKAFRNMDKADYIKKFNSENIKASDFLSSSIHKGEAEVIALAKQIEATRVIIDDYAARKHARYLDLNVTGTLGVLLRAKNEGLIDSVKPLVDKMIEEGFHVDDKLYNFVLKKANE</sequence>
<dbReference type="STRING" id="321763.SAMN04488692_10793"/>
<gene>
    <name evidence="1" type="ORF">SAMN04488692_10793</name>
</gene>
<dbReference type="Pfam" id="PF11848">
    <property type="entry name" value="DUF3368"/>
    <property type="match status" value="1"/>
</dbReference>
<dbReference type="AlphaFoldDB" id="A0A1G9M333"/>
<dbReference type="Proteomes" id="UP000199476">
    <property type="component" value="Unassembled WGS sequence"/>
</dbReference>
<keyword evidence="2" id="KW-1185">Reference proteome</keyword>
<dbReference type="RefSeq" id="WP_089759430.1">
    <property type="nucleotide sequence ID" value="NZ_FNGO01000007.1"/>
</dbReference>
<dbReference type="EMBL" id="FNGO01000007">
    <property type="protein sequence ID" value="SDL68679.1"/>
    <property type="molecule type" value="Genomic_DNA"/>
</dbReference>
<reference evidence="1 2" key="1">
    <citation type="submission" date="2016-10" db="EMBL/GenBank/DDBJ databases">
        <authorList>
            <person name="de Groot N.N."/>
        </authorList>
    </citation>
    <scope>NUCLEOTIDE SEQUENCE [LARGE SCALE GENOMIC DNA]</scope>
    <source>
        <strain evidence="1 2">SLAS-1</strain>
    </source>
</reference>
<protein>
    <submittedName>
        <fullName evidence="1">Predicted nucleic acid-binding protein, contains PIN domain</fullName>
    </submittedName>
</protein>
<dbReference type="PANTHER" id="PTHR39550">
    <property type="entry name" value="SLL0658 PROTEIN"/>
    <property type="match status" value="1"/>
</dbReference>
<dbReference type="PANTHER" id="PTHR39550:SF1">
    <property type="entry name" value="SLL0658 PROTEIN"/>
    <property type="match status" value="1"/>
</dbReference>
<dbReference type="InterPro" id="IPR029060">
    <property type="entry name" value="PIN-like_dom_sf"/>
</dbReference>
<accession>A0A1G9M333</accession>
<dbReference type="InterPro" id="IPR021799">
    <property type="entry name" value="PIN-like_prokaryotic"/>
</dbReference>
<dbReference type="SUPFAM" id="SSF88723">
    <property type="entry name" value="PIN domain-like"/>
    <property type="match status" value="1"/>
</dbReference>
<evidence type="ECO:0000313" key="1">
    <source>
        <dbReference type="EMBL" id="SDL68679.1"/>
    </source>
</evidence>
<organism evidence="1 2">
    <name type="scientific">Halarsenatibacter silvermanii</name>
    <dbReference type="NCBI Taxonomy" id="321763"/>
    <lineage>
        <taxon>Bacteria</taxon>
        <taxon>Bacillati</taxon>
        <taxon>Bacillota</taxon>
        <taxon>Clostridia</taxon>
        <taxon>Halanaerobiales</taxon>
        <taxon>Halarsenatibacteraceae</taxon>
        <taxon>Halarsenatibacter</taxon>
    </lineage>
</organism>